<sequence>PPPSPVPQVFLLLGNERLNRFWAANVPPSEALSPTSCSEDRRRFISSKYRQGKYRKYHPLYGNQRELNNLTCSFVRSALGGSSLGTIQFGTYTHKHTHAHTRTYAHTGDSQEDYNVSSWALCINVQCSDVLETLSLVFCGADVNCSTGQADCPSPLSLALTHNQKLQAEFLSHNLNTVLPRSEVTGVMEPQQYSPQHPVTHNGFLFKTSSMVRPITERKAREGEPITHTLVSCPSPSPFP</sequence>
<dbReference type="PANTHER" id="PTHR45899">
    <property type="entry name" value="RHO GTPASE ACTIVATING PROTEIN AT 15B, ISOFORM C"/>
    <property type="match status" value="1"/>
</dbReference>
<evidence type="ECO:0000313" key="2">
    <source>
        <dbReference type="Ensembl" id="ENSHHUP00000034312.1"/>
    </source>
</evidence>
<dbReference type="AlphaFoldDB" id="A0A4W5M7F2"/>
<protein>
    <submittedName>
        <fullName evidence="2">Uncharacterized protein</fullName>
    </submittedName>
</protein>
<dbReference type="GO" id="GO:0005547">
    <property type="term" value="F:phosphatidylinositol-3,4,5-trisphosphate binding"/>
    <property type="evidence" value="ECO:0007669"/>
    <property type="project" value="TreeGrafter"/>
</dbReference>
<name>A0A4W5M7F2_9TELE</name>
<dbReference type="GO" id="GO:0008360">
    <property type="term" value="P:regulation of cell shape"/>
    <property type="evidence" value="ECO:0007669"/>
    <property type="project" value="TreeGrafter"/>
</dbReference>
<organism evidence="2 3">
    <name type="scientific">Hucho hucho</name>
    <name type="common">huchen</name>
    <dbReference type="NCBI Taxonomy" id="62062"/>
    <lineage>
        <taxon>Eukaryota</taxon>
        <taxon>Metazoa</taxon>
        <taxon>Chordata</taxon>
        <taxon>Craniata</taxon>
        <taxon>Vertebrata</taxon>
        <taxon>Euteleostomi</taxon>
        <taxon>Actinopterygii</taxon>
        <taxon>Neopterygii</taxon>
        <taxon>Teleostei</taxon>
        <taxon>Protacanthopterygii</taxon>
        <taxon>Salmoniformes</taxon>
        <taxon>Salmonidae</taxon>
        <taxon>Salmoninae</taxon>
        <taxon>Hucho</taxon>
    </lineage>
</organism>
<proteinExistence type="predicted"/>
<dbReference type="GO" id="GO:0005737">
    <property type="term" value="C:cytoplasm"/>
    <property type="evidence" value="ECO:0007669"/>
    <property type="project" value="TreeGrafter"/>
</dbReference>
<reference evidence="2" key="2">
    <citation type="submission" date="2025-08" db="UniProtKB">
        <authorList>
            <consortium name="Ensembl"/>
        </authorList>
    </citation>
    <scope>IDENTIFICATION</scope>
</reference>
<feature type="region of interest" description="Disordered" evidence="1">
    <location>
        <begin position="220"/>
        <end position="240"/>
    </location>
</feature>
<dbReference type="PANTHER" id="PTHR45899:SF3">
    <property type="entry name" value="ARF-GAP WITH RHO-GAP DOMAIN, ANK REPEAT AND PH DOMAIN-CONTAINING PROTEIN 1"/>
    <property type="match status" value="1"/>
</dbReference>
<dbReference type="Gene3D" id="1.10.220.150">
    <property type="entry name" value="Arf GTPase activating protein"/>
    <property type="match status" value="1"/>
</dbReference>
<dbReference type="InterPro" id="IPR037278">
    <property type="entry name" value="ARFGAP/RecO"/>
</dbReference>
<evidence type="ECO:0000313" key="3">
    <source>
        <dbReference type="Proteomes" id="UP000314982"/>
    </source>
</evidence>
<dbReference type="GO" id="GO:0005096">
    <property type="term" value="F:GTPase activator activity"/>
    <property type="evidence" value="ECO:0007669"/>
    <property type="project" value="TreeGrafter"/>
</dbReference>
<dbReference type="InterPro" id="IPR038508">
    <property type="entry name" value="ArfGAP_dom_sf"/>
</dbReference>
<reference evidence="2" key="3">
    <citation type="submission" date="2025-09" db="UniProtKB">
        <authorList>
            <consortium name="Ensembl"/>
        </authorList>
    </citation>
    <scope>IDENTIFICATION</scope>
</reference>
<dbReference type="Proteomes" id="UP000314982">
    <property type="component" value="Unassembled WGS sequence"/>
</dbReference>
<evidence type="ECO:0000256" key="1">
    <source>
        <dbReference type="SAM" id="MobiDB-lite"/>
    </source>
</evidence>
<dbReference type="SUPFAM" id="SSF57863">
    <property type="entry name" value="ArfGap/RecO-like zinc finger"/>
    <property type="match status" value="1"/>
</dbReference>
<reference evidence="3" key="1">
    <citation type="submission" date="2018-06" db="EMBL/GenBank/DDBJ databases">
        <title>Genome assembly of Danube salmon.</title>
        <authorList>
            <person name="Macqueen D.J."/>
            <person name="Gundappa M.K."/>
        </authorList>
    </citation>
    <scope>NUCLEOTIDE SEQUENCE [LARGE SCALE GENOMIC DNA]</scope>
</reference>
<dbReference type="InterPro" id="IPR052227">
    <property type="entry name" value="Arf-Rho-GAP_ANK-PH_domain"/>
</dbReference>
<dbReference type="GeneTree" id="ENSGT00940000157424"/>
<dbReference type="Ensembl" id="ENSHHUT00000035685.1">
    <property type="protein sequence ID" value="ENSHHUP00000034312.1"/>
    <property type="gene ID" value="ENSHHUG00000021610.1"/>
</dbReference>
<keyword evidence="3" id="KW-1185">Reference proteome</keyword>
<accession>A0A4W5M7F2</accession>